<protein>
    <submittedName>
        <fullName evidence="2">Uncharacterized protein</fullName>
    </submittedName>
</protein>
<gene>
    <name evidence="2" type="ORF">FBUS_07682</name>
</gene>
<evidence type="ECO:0000313" key="3">
    <source>
        <dbReference type="Proteomes" id="UP000728185"/>
    </source>
</evidence>
<dbReference type="Proteomes" id="UP000728185">
    <property type="component" value="Unassembled WGS sequence"/>
</dbReference>
<feature type="region of interest" description="Disordered" evidence="1">
    <location>
        <begin position="1"/>
        <end position="77"/>
    </location>
</feature>
<feature type="region of interest" description="Disordered" evidence="1">
    <location>
        <begin position="632"/>
        <end position="678"/>
    </location>
</feature>
<feature type="region of interest" description="Disordered" evidence="1">
    <location>
        <begin position="780"/>
        <end position="803"/>
    </location>
</feature>
<reference evidence="2" key="1">
    <citation type="submission" date="2019-05" db="EMBL/GenBank/DDBJ databases">
        <title>Annotation for the trematode Fasciolopsis buski.</title>
        <authorList>
            <person name="Choi Y.-J."/>
        </authorList>
    </citation>
    <scope>NUCLEOTIDE SEQUENCE</scope>
    <source>
        <strain evidence="2">HT</strain>
        <tissue evidence="2">Whole worm</tissue>
    </source>
</reference>
<dbReference type="EMBL" id="LUCM01004673">
    <property type="protein sequence ID" value="KAA0194007.1"/>
    <property type="molecule type" value="Genomic_DNA"/>
</dbReference>
<name>A0A8E0VMF0_9TREM</name>
<feature type="compositionally biased region" description="Polar residues" evidence="1">
    <location>
        <begin position="22"/>
        <end position="42"/>
    </location>
</feature>
<feature type="compositionally biased region" description="Polar residues" evidence="1">
    <location>
        <begin position="120"/>
        <end position="139"/>
    </location>
</feature>
<dbReference type="AlphaFoldDB" id="A0A8E0VMF0"/>
<evidence type="ECO:0000256" key="1">
    <source>
        <dbReference type="SAM" id="MobiDB-lite"/>
    </source>
</evidence>
<feature type="compositionally biased region" description="Polar residues" evidence="1">
    <location>
        <begin position="1"/>
        <end position="14"/>
    </location>
</feature>
<keyword evidence="3" id="KW-1185">Reference proteome</keyword>
<evidence type="ECO:0000313" key="2">
    <source>
        <dbReference type="EMBL" id="KAA0194007.1"/>
    </source>
</evidence>
<feature type="compositionally biased region" description="Polar residues" evidence="1">
    <location>
        <begin position="575"/>
        <end position="586"/>
    </location>
</feature>
<feature type="compositionally biased region" description="Low complexity" evidence="1">
    <location>
        <begin position="652"/>
        <end position="676"/>
    </location>
</feature>
<organism evidence="2 3">
    <name type="scientific">Fasciolopsis buskii</name>
    <dbReference type="NCBI Taxonomy" id="27845"/>
    <lineage>
        <taxon>Eukaryota</taxon>
        <taxon>Metazoa</taxon>
        <taxon>Spiralia</taxon>
        <taxon>Lophotrochozoa</taxon>
        <taxon>Platyhelminthes</taxon>
        <taxon>Trematoda</taxon>
        <taxon>Digenea</taxon>
        <taxon>Plagiorchiida</taxon>
        <taxon>Echinostomata</taxon>
        <taxon>Echinostomatoidea</taxon>
        <taxon>Fasciolidae</taxon>
        <taxon>Fasciolopsis</taxon>
    </lineage>
</organism>
<proteinExistence type="predicted"/>
<accession>A0A8E0VMF0</accession>
<feature type="non-terminal residue" evidence="2">
    <location>
        <position position="875"/>
    </location>
</feature>
<sequence length="875" mass="88469">GRIRVQLSSDVSGSHSDDETHISTADESVIKQSSSLVDTDNSIEAAPDSASSSNKRAASEHEPLSEAAVDCPSPKRSRITEAAQELAEPALQGSGTFVVDCNLTKGSVPQNVPVILSIGNPNNPQPASSTITTSPQPMNSTASSSVSSTSPFIGQLIPLCGLSDSLLCSVSSTLLANGTTSSAPSLTGHSLIGNALSVPVIDAQTAYPTPTTGSAWLLTSQPNPLTAHVSGAPGHLGQLQSTVIVPVPSSLGGEQLLSSATKQLTTLSEDQNGDSTSVNPSVPCNASNHSNGNSAADTIITGMNTISGSSSLNNLRVSDVLEALKSFAASGNLAASINLPVGGTSNSPTLSTPANPGTVAARFGVPSQPRPDLVSISCVPKTNPAALGTPLDNSGGVALVSSCNNTSSNNGTPVINQLTTGKQMVTASGLLSQLAIAAAAVNAPCPEASNNVTDPVNLINGLATTMIPTGNHDQALDMSVRSGLIPLNALTPLGNGTWLNRSTENTTNSHHLTLALDTVDGKPIRSDQATTVHGVMEALNAALKGTFQKSTKLTVSTEAPTKCEPCEENDPRLSESGSHLTSSTTKLPAAKVDPDPVMAPPRLLKTPPTGTQSILVPFPTLSLATTGCGTPDIVNGSESGRSTLSQLAPAANQQQQHSNVIVNSSSSPSPAISNQSGNAGNSVLLSSPQSQIVNWAQLQAIMAALAAGGTMTIPTQPASSGNTSVMSGPTVSSTPMSVGPGSVMQPGQTHTASVAVSCSDLPSGTAVHLGNNPILMSHHPASSATVSSTSNSTGVETNSNSTMGLPNLSSLTSVCGLTLTTNLIGQSNAGSTTGVSSVNGCVTPTLKSISLPSTDGKCLLPHFSKIIFPYYHDSQ</sequence>
<feature type="region of interest" description="Disordered" evidence="1">
    <location>
        <begin position="558"/>
        <end position="596"/>
    </location>
</feature>
<feature type="region of interest" description="Disordered" evidence="1">
    <location>
        <begin position="120"/>
        <end position="143"/>
    </location>
</feature>
<feature type="compositionally biased region" description="Polar residues" evidence="1">
    <location>
        <begin position="636"/>
        <end position="646"/>
    </location>
</feature>
<comment type="caution">
    <text evidence="2">The sequence shown here is derived from an EMBL/GenBank/DDBJ whole genome shotgun (WGS) entry which is preliminary data.</text>
</comment>
<feature type="compositionally biased region" description="Low complexity" evidence="1">
    <location>
        <begin position="781"/>
        <end position="802"/>
    </location>
</feature>